<feature type="transmembrane region" description="Helical" evidence="1">
    <location>
        <begin position="39"/>
        <end position="60"/>
    </location>
</feature>
<feature type="transmembrane region" description="Helical" evidence="1">
    <location>
        <begin position="121"/>
        <end position="151"/>
    </location>
</feature>
<protein>
    <submittedName>
        <fullName evidence="2">Uncharacterized protein</fullName>
    </submittedName>
</protein>
<sequence>MGFQRSFTGWIGAVTAIFGLAFIQLGIRVTDLVNANRAVGVPMWGGFFLILSGVAIVVEVMGRSKRKSYYSFWKFPIVSLVANLFTFIIVCIIISLLTWAMYDGYLNDTGTDDERLNGLSFYVTIIVMATLLLIVSLFGMFIDCCGAFFVVPTEDFRGAPPAVYDTRPAVIYK</sequence>
<dbReference type="AlphaFoldDB" id="A0A9Q1CRL1"/>
<organism evidence="2 3">
    <name type="scientific">Holothuria leucospilota</name>
    <name type="common">Black long sea cucumber</name>
    <name type="synonym">Mertensiothuria leucospilota</name>
    <dbReference type="NCBI Taxonomy" id="206669"/>
    <lineage>
        <taxon>Eukaryota</taxon>
        <taxon>Metazoa</taxon>
        <taxon>Echinodermata</taxon>
        <taxon>Eleutherozoa</taxon>
        <taxon>Echinozoa</taxon>
        <taxon>Holothuroidea</taxon>
        <taxon>Aspidochirotacea</taxon>
        <taxon>Aspidochirotida</taxon>
        <taxon>Holothuriidae</taxon>
        <taxon>Holothuria</taxon>
    </lineage>
</organism>
<dbReference type="OrthoDB" id="10043409at2759"/>
<reference evidence="2" key="1">
    <citation type="submission" date="2021-10" db="EMBL/GenBank/DDBJ databases">
        <title>Tropical sea cucumber genome reveals ecological adaptation and Cuvierian tubules defense mechanism.</title>
        <authorList>
            <person name="Chen T."/>
        </authorList>
    </citation>
    <scope>NUCLEOTIDE SEQUENCE</scope>
    <source>
        <strain evidence="2">Nanhai2018</strain>
        <tissue evidence="2">Muscle</tissue>
    </source>
</reference>
<dbReference type="EMBL" id="JAIZAY010000001">
    <property type="protein sequence ID" value="KAJ8049761.1"/>
    <property type="molecule type" value="Genomic_DNA"/>
</dbReference>
<accession>A0A9Q1CRL1</accession>
<feature type="transmembrane region" description="Helical" evidence="1">
    <location>
        <begin position="7"/>
        <end position="27"/>
    </location>
</feature>
<dbReference type="Proteomes" id="UP001152320">
    <property type="component" value="Chromosome 1"/>
</dbReference>
<keyword evidence="3" id="KW-1185">Reference proteome</keyword>
<proteinExistence type="predicted"/>
<keyword evidence="1" id="KW-1133">Transmembrane helix</keyword>
<feature type="transmembrane region" description="Helical" evidence="1">
    <location>
        <begin position="72"/>
        <end position="101"/>
    </location>
</feature>
<keyword evidence="1" id="KW-0472">Membrane</keyword>
<evidence type="ECO:0000313" key="2">
    <source>
        <dbReference type="EMBL" id="KAJ8049761.1"/>
    </source>
</evidence>
<keyword evidence="1" id="KW-0812">Transmembrane</keyword>
<name>A0A9Q1CRL1_HOLLE</name>
<evidence type="ECO:0000313" key="3">
    <source>
        <dbReference type="Proteomes" id="UP001152320"/>
    </source>
</evidence>
<comment type="caution">
    <text evidence="2">The sequence shown here is derived from an EMBL/GenBank/DDBJ whole genome shotgun (WGS) entry which is preliminary data.</text>
</comment>
<evidence type="ECO:0000256" key="1">
    <source>
        <dbReference type="SAM" id="Phobius"/>
    </source>
</evidence>
<gene>
    <name evidence="2" type="ORF">HOLleu_02655</name>
</gene>